<gene>
    <name evidence="2" type="ORF">SCARUB_02866</name>
</gene>
<organism evidence="2 3">
    <name type="scientific">Candidatus Scalindua rubra</name>
    <dbReference type="NCBI Taxonomy" id="1872076"/>
    <lineage>
        <taxon>Bacteria</taxon>
        <taxon>Pseudomonadati</taxon>
        <taxon>Planctomycetota</taxon>
        <taxon>Candidatus Brocadiia</taxon>
        <taxon>Candidatus Brocadiales</taxon>
        <taxon>Candidatus Scalinduaceae</taxon>
        <taxon>Candidatus Scalindua</taxon>
    </lineage>
</organism>
<dbReference type="Gene3D" id="3.30.1120.10">
    <property type="match status" value="1"/>
</dbReference>
<proteinExistence type="predicted"/>
<evidence type="ECO:0000313" key="2">
    <source>
        <dbReference type="EMBL" id="ODS32011.1"/>
    </source>
</evidence>
<accession>A0A1E3X8Q6</accession>
<dbReference type="EMBL" id="MAYW01000082">
    <property type="protein sequence ID" value="ODS32011.1"/>
    <property type="molecule type" value="Genomic_DNA"/>
</dbReference>
<comment type="caution">
    <text evidence="2">The sequence shown here is derived from an EMBL/GenBank/DDBJ whole genome shotgun (WGS) entry which is preliminary data.</text>
</comment>
<dbReference type="SUPFAM" id="SSF53649">
    <property type="entry name" value="Alkaline phosphatase-like"/>
    <property type="match status" value="1"/>
</dbReference>
<sequence length="382" mass="44421">MWKFLKPGKSNNSHPNIIMILLDQFRNDARVCHGIFEKLKERGVLFSKTITYAPYTLASLHATFTSMYGAYNGVDGYVKSNHYDKKGCHTLAEYLQDTGYYTRGYTFSSILFPSEGFDNLQIVPEEKESDVLLSHQKELDICFNQERNFFCYLHHGDIHHEIVREVIRKYDDFDIRYFGHIEENRKRYLQYAYNAAVYTDKIIKTIDKLDTKKNTLLIITTDHGGGIGEKPGEKAYGIYTYDYSICVWLYLIYPSLLPVNKEFDIQVRTIDILPTIMDILDIKPSRRHKNIQGKSLLPITRGEETFERVAFSETGGVEGPHPSPDKANVKCIRQNGWKLIYNLSTSKMELYDLSADPMETNNLVQSNRHKREELWSKLVEYL</sequence>
<dbReference type="InterPro" id="IPR017850">
    <property type="entry name" value="Alkaline_phosphatase_core_sf"/>
</dbReference>
<dbReference type="Pfam" id="PF00884">
    <property type="entry name" value="Sulfatase"/>
    <property type="match status" value="1"/>
</dbReference>
<dbReference type="Gene3D" id="3.40.720.10">
    <property type="entry name" value="Alkaline Phosphatase, subunit A"/>
    <property type="match status" value="2"/>
</dbReference>
<evidence type="ECO:0000313" key="3">
    <source>
        <dbReference type="Proteomes" id="UP000094056"/>
    </source>
</evidence>
<feature type="domain" description="Sulfatase N-terminal" evidence="1">
    <location>
        <begin position="15"/>
        <end position="282"/>
    </location>
</feature>
<protein>
    <recommendedName>
        <fullName evidence="1">Sulfatase N-terminal domain-containing protein</fullName>
    </recommendedName>
</protein>
<dbReference type="Proteomes" id="UP000094056">
    <property type="component" value="Unassembled WGS sequence"/>
</dbReference>
<dbReference type="InterPro" id="IPR000917">
    <property type="entry name" value="Sulfatase_N"/>
</dbReference>
<reference evidence="2 3" key="1">
    <citation type="submission" date="2016-07" db="EMBL/GenBank/DDBJ databases">
        <title>Draft genome of Scalindua rubra, obtained from a brine-seawater interface in the Red Sea, sheds light on salt adaptation in anammox bacteria.</title>
        <authorList>
            <person name="Speth D.R."/>
            <person name="Lagkouvardos I."/>
            <person name="Wang Y."/>
            <person name="Qian P.-Y."/>
            <person name="Dutilh B.E."/>
            <person name="Jetten M.S."/>
        </authorList>
    </citation>
    <scope>NUCLEOTIDE SEQUENCE [LARGE SCALE GENOMIC DNA]</scope>
    <source>
        <strain evidence="2">BSI-1</strain>
    </source>
</reference>
<dbReference type="AlphaFoldDB" id="A0A1E3X8Q6"/>
<dbReference type="InterPro" id="IPR052701">
    <property type="entry name" value="GAG_Ulvan_Degrading_Sulfatases"/>
</dbReference>
<evidence type="ECO:0000259" key="1">
    <source>
        <dbReference type="Pfam" id="PF00884"/>
    </source>
</evidence>
<dbReference type="PANTHER" id="PTHR43751:SF3">
    <property type="entry name" value="SULFATASE N-TERMINAL DOMAIN-CONTAINING PROTEIN"/>
    <property type="match status" value="1"/>
</dbReference>
<name>A0A1E3X8Q6_9BACT</name>
<dbReference type="PANTHER" id="PTHR43751">
    <property type="entry name" value="SULFATASE"/>
    <property type="match status" value="1"/>
</dbReference>